<evidence type="ECO:0000313" key="4">
    <source>
        <dbReference type="Proteomes" id="UP001501772"/>
    </source>
</evidence>
<gene>
    <name evidence="3" type="ORF">GCM10022289_45380</name>
</gene>
<accession>A0ABP8BQ57</accession>
<feature type="domain" description="Conjugative transposon TraM C-terminal" evidence="2">
    <location>
        <begin position="194"/>
        <end position="338"/>
    </location>
</feature>
<keyword evidence="4" id="KW-1185">Reference proteome</keyword>
<organism evidence="3 4">
    <name type="scientific">Pedobacter jeongneungensis</name>
    <dbReference type="NCBI Taxonomy" id="947309"/>
    <lineage>
        <taxon>Bacteria</taxon>
        <taxon>Pseudomonadati</taxon>
        <taxon>Bacteroidota</taxon>
        <taxon>Sphingobacteriia</taxon>
        <taxon>Sphingobacteriales</taxon>
        <taxon>Sphingobacteriaceae</taxon>
        <taxon>Pedobacter</taxon>
    </lineage>
</organism>
<evidence type="ECO:0000259" key="2">
    <source>
        <dbReference type="Pfam" id="PF12508"/>
    </source>
</evidence>
<protein>
    <recommendedName>
        <fullName evidence="2">Conjugative transposon TraM C-terminal domain-containing protein</fullName>
    </recommendedName>
</protein>
<keyword evidence="1" id="KW-0472">Membrane</keyword>
<dbReference type="EMBL" id="BAABBY010000015">
    <property type="protein sequence ID" value="GAA4213317.1"/>
    <property type="molecule type" value="Genomic_DNA"/>
</dbReference>
<comment type="caution">
    <text evidence="3">The sequence shown here is derived from an EMBL/GenBank/DDBJ whole genome shotgun (WGS) entry which is preliminary data.</text>
</comment>
<feature type="transmembrane region" description="Helical" evidence="1">
    <location>
        <begin position="12"/>
        <end position="31"/>
    </location>
</feature>
<dbReference type="Proteomes" id="UP001501772">
    <property type="component" value="Unassembled WGS sequence"/>
</dbReference>
<reference evidence="4" key="1">
    <citation type="journal article" date="2019" name="Int. J. Syst. Evol. Microbiol.">
        <title>The Global Catalogue of Microorganisms (GCM) 10K type strain sequencing project: providing services to taxonomists for standard genome sequencing and annotation.</title>
        <authorList>
            <consortium name="The Broad Institute Genomics Platform"/>
            <consortium name="The Broad Institute Genome Sequencing Center for Infectious Disease"/>
            <person name="Wu L."/>
            <person name="Ma J."/>
        </authorList>
    </citation>
    <scope>NUCLEOTIDE SEQUENCE [LARGE SCALE GENOMIC DNA]</scope>
    <source>
        <strain evidence="4">JCM 17626</strain>
    </source>
</reference>
<proteinExistence type="predicted"/>
<sequence length="343" mass="36776">METGKKKDARKILLVLPLMVLPFVALGFYALGGGKENGEITVAAKGINTTLPDAKLKEKEPSGKMDFYAVMQADSAKKARSENYVVEVTGRSNGDQQAKELETKLSLLQKTLASPQDDLKSPDRSRVLQVPGIGGDVDRLELLMKTMQENKSEDPEVAQLNSMLEKIIEIQNPGKAGGNKVNPGAEKESIFAAIPALIEEKQKVREGAVLRLRLLDSALLSGVMVPGGHELYGICKFTNQRLLIDIKTVRMGKLILPVDLSIYGMDGIRGIETTEAVIGNAASGGADDAVRGLQLTSFDQSVGTQLAGAGIDAAKGLFSKKVRSVKVRVPGGIQVLLRDNGKK</sequence>
<name>A0ABP8BQ57_9SPHI</name>
<keyword evidence="1" id="KW-0812">Transmembrane</keyword>
<dbReference type="Pfam" id="PF12508">
    <property type="entry name" value="Transposon_TraM"/>
    <property type="match status" value="1"/>
</dbReference>
<evidence type="ECO:0000313" key="3">
    <source>
        <dbReference type="EMBL" id="GAA4213317.1"/>
    </source>
</evidence>
<dbReference type="InterPro" id="IPR055407">
    <property type="entry name" value="TraM_C"/>
</dbReference>
<keyword evidence="1" id="KW-1133">Transmembrane helix</keyword>
<evidence type="ECO:0000256" key="1">
    <source>
        <dbReference type="SAM" id="Phobius"/>
    </source>
</evidence>